<keyword evidence="1" id="KW-0472">Membrane</keyword>
<feature type="transmembrane region" description="Helical" evidence="1">
    <location>
        <begin position="213"/>
        <end position="232"/>
    </location>
</feature>
<sequence length="520" mass="59274">MKTLFYLWYLKTKGTIRNLMKKPSSAIFTVFVVLLYGFIFVSLFMFKDKNPMIITTGLHTSILILIAFLALMLFSTLMSSKKALFYGEDAYFLFSGPFTRKQIMAYLTFQTVIQAIMLGFFAMIFFAGTGGAGGSFDGIFILLMFVGTILTIMTFLILTDYIYILSIGDRKYKVLSKLIPAIFIISIFIILGLTYIQTGQLKSIMVDFIQSPLFYYVPIFGWLKLTLVSYVAKDMIMCLLGIGLLLLGLIIVYIVFINYKGDFYEQALADSLDLSKRMKSFKAGNQDAMRNTKVKTNVSGKFKQGAYAILSKNILLMKKTNRLLTISDIMSMGLYIVITIFSDLGYGFFIYMLVIYIFSSLQQSELYNELQNYHIYLIPDKPFKKLIAVMIPTFIKVSLMTIISIIIVGIYYQAGFSMIMMYIINMLGYICVFMSSSVLSIRFLKSRSSKIFENIMRMLLMIVCSIPSIAMTVYIVMTGNVNTTTLMIMSYSSLIMNFVISVIIIYFCQDMMNGRELKSE</sequence>
<feature type="transmembrane region" description="Helical" evidence="1">
    <location>
        <begin position="103"/>
        <end position="127"/>
    </location>
</feature>
<feature type="transmembrane region" description="Helical" evidence="1">
    <location>
        <begin position="139"/>
        <end position="162"/>
    </location>
</feature>
<gene>
    <name evidence="2" type="ORF">HMPREF9488_02031</name>
</gene>
<keyword evidence="3" id="KW-1185">Reference proteome</keyword>
<name>E7GB90_9FIRM</name>
<keyword evidence="1" id="KW-1133">Transmembrane helix</keyword>
<feature type="transmembrane region" description="Helical" evidence="1">
    <location>
        <begin position="174"/>
        <end position="193"/>
    </location>
</feature>
<organism evidence="2 3">
    <name type="scientific">Coprobacillus cateniformis</name>
    <dbReference type="NCBI Taxonomy" id="100884"/>
    <lineage>
        <taxon>Bacteria</taxon>
        <taxon>Bacillati</taxon>
        <taxon>Bacillota</taxon>
        <taxon>Erysipelotrichia</taxon>
        <taxon>Erysipelotrichales</taxon>
        <taxon>Coprobacillaceae</taxon>
        <taxon>Coprobacillus</taxon>
    </lineage>
</organism>
<feature type="transmembrane region" description="Helical" evidence="1">
    <location>
        <begin position="488"/>
        <end position="508"/>
    </location>
</feature>
<protein>
    <recommendedName>
        <fullName evidence="4">ABC exporter</fullName>
    </recommendedName>
</protein>
<dbReference type="Pfam" id="PF16962">
    <property type="entry name" value="ABC_export"/>
    <property type="match status" value="1"/>
</dbReference>
<reference evidence="2 3" key="1">
    <citation type="submission" date="2010-12" db="EMBL/GenBank/DDBJ databases">
        <title>The Genome Sequence of Coprobacillus sp. strain 29_1.</title>
        <authorList>
            <consortium name="The Broad Institute Genome Sequencing Platform"/>
            <person name="Earl A."/>
            <person name="Ward D."/>
            <person name="Feldgarden M."/>
            <person name="Gevers D."/>
            <person name="Daigneault M."/>
            <person name="Sibley C.D."/>
            <person name="White A."/>
            <person name="Strauss J."/>
            <person name="Allen-Vercoe E."/>
            <person name="Young S.K."/>
            <person name="Zeng Q."/>
            <person name="Gargeya S."/>
            <person name="Fitzgerald M."/>
            <person name="Haas B."/>
            <person name="Abouelleil A."/>
            <person name="Alvarado L."/>
            <person name="Arachchi H.M."/>
            <person name="Berlin A."/>
            <person name="Brown A."/>
            <person name="Chapman S.B."/>
            <person name="Chen Z."/>
            <person name="Dunbar C."/>
            <person name="Freedman E."/>
            <person name="Gearin G."/>
            <person name="Gellesch M."/>
            <person name="Goldberg J."/>
            <person name="Griggs A."/>
            <person name="Gujja S."/>
            <person name="Heilman E."/>
            <person name="Heiman D."/>
            <person name="Howarth C."/>
            <person name="Larson L."/>
            <person name="Lui A."/>
            <person name="MacDonald P.J.P."/>
            <person name="Mehta T."/>
            <person name="Montmayeur A."/>
            <person name="Murphy C."/>
            <person name="Neiman D."/>
            <person name="Pearson M."/>
            <person name="Priest M."/>
            <person name="Roberts A."/>
            <person name="Saif S."/>
            <person name="Shea T."/>
            <person name="Shenoy N."/>
            <person name="Sisk P."/>
            <person name="Stolte C."/>
            <person name="Sykes S."/>
            <person name="White J."/>
            <person name="Yandava C."/>
            <person name="Nusbaum C."/>
            <person name="Birren B."/>
        </authorList>
    </citation>
    <scope>NUCLEOTIDE SEQUENCE [LARGE SCALE GENOMIC DNA]</scope>
    <source>
        <strain evidence="2 3">29_1</strain>
    </source>
</reference>
<dbReference type="AlphaFoldDB" id="E7GB90"/>
<feature type="transmembrane region" description="Helical" evidence="1">
    <location>
        <begin position="419"/>
        <end position="444"/>
    </location>
</feature>
<comment type="caution">
    <text evidence="2">The sequence shown here is derived from an EMBL/GenBank/DDBJ whole genome shotgun (WGS) entry which is preliminary data.</text>
</comment>
<keyword evidence="1" id="KW-0812">Transmembrane</keyword>
<feature type="transmembrane region" description="Helical" evidence="1">
    <location>
        <begin position="26"/>
        <end position="46"/>
    </location>
</feature>
<feature type="transmembrane region" description="Helical" evidence="1">
    <location>
        <begin position="456"/>
        <end position="476"/>
    </location>
</feature>
<feature type="transmembrane region" description="Helical" evidence="1">
    <location>
        <begin position="239"/>
        <end position="259"/>
    </location>
</feature>
<feature type="transmembrane region" description="Helical" evidence="1">
    <location>
        <begin position="332"/>
        <end position="358"/>
    </location>
</feature>
<evidence type="ECO:0008006" key="4">
    <source>
        <dbReference type="Google" id="ProtNLM"/>
    </source>
</evidence>
<dbReference type="STRING" id="100884.GCA_000269565_02131"/>
<feature type="transmembrane region" description="Helical" evidence="1">
    <location>
        <begin position="52"/>
        <end position="74"/>
    </location>
</feature>
<dbReference type="RefSeq" id="WP_008789131.1">
    <property type="nucleotide sequence ID" value="NZ_AKCB01000001.1"/>
</dbReference>
<evidence type="ECO:0000256" key="1">
    <source>
        <dbReference type="SAM" id="Phobius"/>
    </source>
</evidence>
<feature type="transmembrane region" description="Helical" evidence="1">
    <location>
        <begin position="386"/>
        <end position="413"/>
    </location>
</feature>
<evidence type="ECO:0000313" key="3">
    <source>
        <dbReference type="Proteomes" id="UP000003157"/>
    </source>
</evidence>
<dbReference type="eggNOG" id="ENOG502ZA07">
    <property type="taxonomic scope" value="Bacteria"/>
</dbReference>
<dbReference type="OrthoDB" id="816862at2"/>
<dbReference type="InterPro" id="IPR031584">
    <property type="entry name" value="Put_ABC_export"/>
</dbReference>
<dbReference type="EMBL" id="ADKX01000034">
    <property type="protein sequence ID" value="EFW04625.1"/>
    <property type="molecule type" value="Genomic_DNA"/>
</dbReference>
<accession>E7GB90</accession>
<dbReference type="GeneID" id="78229970"/>
<dbReference type="Proteomes" id="UP000003157">
    <property type="component" value="Unassembled WGS sequence"/>
</dbReference>
<proteinExistence type="predicted"/>
<evidence type="ECO:0000313" key="2">
    <source>
        <dbReference type="EMBL" id="EFW04625.1"/>
    </source>
</evidence>
<dbReference type="HOGENOM" id="CLU_531838_0_0_9"/>